<keyword evidence="4" id="KW-0460">Magnesium</keyword>
<dbReference type="EMBL" id="JBHIRY010000005">
    <property type="protein sequence ID" value="MFB5760196.1"/>
    <property type="molecule type" value="Genomic_DNA"/>
</dbReference>
<dbReference type="PRINTS" id="PR00413">
    <property type="entry name" value="HADHALOGNASE"/>
</dbReference>
<dbReference type="GO" id="GO:0016787">
    <property type="term" value="F:hydrolase activity"/>
    <property type="evidence" value="ECO:0007669"/>
    <property type="project" value="UniProtKB-KW"/>
</dbReference>
<evidence type="ECO:0000256" key="2">
    <source>
        <dbReference type="ARBA" id="ARBA00022723"/>
    </source>
</evidence>
<dbReference type="NCBIfam" id="TIGR01509">
    <property type="entry name" value="HAD-SF-IA-v3"/>
    <property type="match status" value="1"/>
</dbReference>
<proteinExistence type="predicted"/>
<evidence type="ECO:0000256" key="1">
    <source>
        <dbReference type="ARBA" id="ARBA00001946"/>
    </source>
</evidence>
<dbReference type="PANTHER" id="PTHR46470">
    <property type="entry name" value="N-ACYLNEURAMINATE-9-PHOSPHATASE"/>
    <property type="match status" value="1"/>
</dbReference>
<keyword evidence="3 5" id="KW-0378">Hydrolase</keyword>
<dbReference type="SFLD" id="SFLDS00003">
    <property type="entry name" value="Haloacid_Dehalogenase"/>
    <property type="match status" value="1"/>
</dbReference>
<dbReference type="NCBIfam" id="TIGR01549">
    <property type="entry name" value="HAD-SF-IA-v1"/>
    <property type="match status" value="1"/>
</dbReference>
<keyword evidence="6" id="KW-1185">Reference proteome</keyword>
<gene>
    <name evidence="5" type="ORF">ACE5LO_07290</name>
</gene>
<evidence type="ECO:0000313" key="5">
    <source>
        <dbReference type="EMBL" id="MFB5760196.1"/>
    </source>
</evidence>
<dbReference type="InterPro" id="IPR006549">
    <property type="entry name" value="HAD-SF_hydro_IIIA"/>
</dbReference>
<evidence type="ECO:0000256" key="4">
    <source>
        <dbReference type="ARBA" id="ARBA00022842"/>
    </source>
</evidence>
<organism evidence="5 6">
    <name type="scientific">Paenibacillus medicaginis</name>
    <dbReference type="NCBI Taxonomy" id="1470560"/>
    <lineage>
        <taxon>Bacteria</taxon>
        <taxon>Bacillati</taxon>
        <taxon>Bacillota</taxon>
        <taxon>Bacilli</taxon>
        <taxon>Bacillales</taxon>
        <taxon>Paenibacillaceae</taxon>
        <taxon>Paenibacillus</taxon>
    </lineage>
</organism>
<dbReference type="InterPro" id="IPR036412">
    <property type="entry name" value="HAD-like_sf"/>
</dbReference>
<dbReference type="Gene3D" id="1.10.150.520">
    <property type="match status" value="1"/>
</dbReference>
<dbReference type="InterPro" id="IPR023214">
    <property type="entry name" value="HAD_sf"/>
</dbReference>
<dbReference type="InterPro" id="IPR051400">
    <property type="entry name" value="HAD-like_hydrolase"/>
</dbReference>
<comment type="cofactor">
    <cofactor evidence="1">
        <name>Mg(2+)</name>
        <dbReference type="ChEBI" id="CHEBI:18420"/>
    </cofactor>
</comment>
<dbReference type="PANTHER" id="PTHR46470:SF2">
    <property type="entry name" value="GLYCERALDEHYDE 3-PHOSPHATE PHOSPHATASE"/>
    <property type="match status" value="1"/>
</dbReference>
<protein>
    <submittedName>
        <fullName evidence="5">HAD family hydrolase</fullName>
        <ecNumber evidence="5">3.1.3.-</ecNumber>
    </submittedName>
</protein>
<accession>A0ABV5BYG3</accession>
<keyword evidence="2" id="KW-0479">Metal-binding</keyword>
<dbReference type="EC" id="3.1.3.-" evidence="5"/>
<name>A0ABV5BYG3_9BACL</name>
<dbReference type="NCBIfam" id="TIGR01662">
    <property type="entry name" value="HAD-SF-IIIA"/>
    <property type="match status" value="1"/>
</dbReference>
<evidence type="ECO:0000313" key="6">
    <source>
        <dbReference type="Proteomes" id="UP001580430"/>
    </source>
</evidence>
<dbReference type="Proteomes" id="UP001580430">
    <property type="component" value="Unassembled WGS sequence"/>
</dbReference>
<sequence length="220" mass="25288">MDTIKAVVFDLDNTLVDRTTTFTNFARSFTDTYFQHIDFREGLVKRIIELDEDGYKEKNAMFKELLTELPWSSKPELTELLHYYEKKYVEHALLMDDAKDVLRYTSEKYKTGLITNGKTSVQYGKLDRLKLRSSFDVIVVSEEAGIKKPDSRIFEIAAEQLNLKPEECVYIGDHPVNDIEGAAAAGMKTIWLQVSQPWREGLTVTPMHSITSLKQLLDLL</sequence>
<comment type="caution">
    <text evidence="5">The sequence shown here is derived from an EMBL/GenBank/DDBJ whole genome shotgun (WGS) entry which is preliminary data.</text>
</comment>
<reference evidence="5 6" key="1">
    <citation type="submission" date="2024-09" db="EMBL/GenBank/DDBJ databases">
        <title>Paenibacillus zeirhizospherea sp. nov., isolated from surface of the maize (Zea mays) roots in a horticulture field, Hungary.</title>
        <authorList>
            <person name="Marton D."/>
            <person name="Farkas M."/>
            <person name="Bedics A."/>
            <person name="Toth E."/>
            <person name="Tancsics A."/>
            <person name="Boka K."/>
            <person name="Marati G."/>
            <person name="Kriszt B."/>
            <person name="Cserhati M."/>
        </authorList>
    </citation>
    <scope>NUCLEOTIDE SEQUENCE [LARGE SCALE GENOMIC DNA]</scope>
    <source>
        <strain evidence="5 6">JCM 18446</strain>
    </source>
</reference>
<dbReference type="SFLD" id="SFLDG01135">
    <property type="entry name" value="C1.5.6:_HAD__Beta-PGM__Phospha"/>
    <property type="match status" value="1"/>
</dbReference>
<dbReference type="SFLD" id="SFLDG01129">
    <property type="entry name" value="C1.5:_HAD__Beta-PGM__Phosphata"/>
    <property type="match status" value="1"/>
</dbReference>
<dbReference type="InterPro" id="IPR006439">
    <property type="entry name" value="HAD-SF_hydro_IA"/>
</dbReference>
<evidence type="ECO:0000256" key="3">
    <source>
        <dbReference type="ARBA" id="ARBA00022801"/>
    </source>
</evidence>
<dbReference type="InterPro" id="IPR041492">
    <property type="entry name" value="HAD_2"/>
</dbReference>
<dbReference type="Pfam" id="PF13419">
    <property type="entry name" value="HAD_2"/>
    <property type="match status" value="1"/>
</dbReference>
<dbReference type="Gene3D" id="3.40.50.1000">
    <property type="entry name" value="HAD superfamily/HAD-like"/>
    <property type="match status" value="1"/>
</dbReference>
<dbReference type="RefSeq" id="WP_375519371.1">
    <property type="nucleotide sequence ID" value="NZ_JBHIRY010000005.1"/>
</dbReference>
<dbReference type="SUPFAM" id="SSF56784">
    <property type="entry name" value="HAD-like"/>
    <property type="match status" value="1"/>
</dbReference>